<evidence type="ECO:0000256" key="3">
    <source>
        <dbReference type="ARBA" id="ARBA00005848"/>
    </source>
</evidence>
<dbReference type="CDD" id="cd12820">
    <property type="entry name" value="LbR_YadA-like"/>
    <property type="match status" value="1"/>
</dbReference>
<dbReference type="Gene3D" id="6.10.250.2040">
    <property type="match status" value="2"/>
</dbReference>
<gene>
    <name evidence="14" type="ORF">A7P89_00740</name>
</gene>
<feature type="domain" description="Trimeric autotransporter adhesin YadA-like stalk" evidence="13">
    <location>
        <begin position="1702"/>
        <end position="1738"/>
    </location>
</feature>
<evidence type="ECO:0000256" key="9">
    <source>
        <dbReference type="ARBA" id="ARBA00023136"/>
    </source>
</evidence>
<dbReference type="Gene3D" id="2.20.70.140">
    <property type="match status" value="1"/>
</dbReference>
<evidence type="ECO:0000259" key="12">
    <source>
        <dbReference type="Pfam" id="PF05658"/>
    </source>
</evidence>
<feature type="domain" description="Trimeric autotransporter adhesin YadA-like stalk" evidence="13">
    <location>
        <begin position="415"/>
        <end position="445"/>
    </location>
</feature>
<feature type="domain" description="Trimeric autotransporter adhesin YadA-like head" evidence="12">
    <location>
        <begin position="14"/>
        <end position="37"/>
    </location>
</feature>
<feature type="domain" description="Trimeric autotransporter adhesin YadA-like stalk" evidence="13">
    <location>
        <begin position="593"/>
        <end position="622"/>
    </location>
</feature>
<dbReference type="SUPFAM" id="SSF54523">
    <property type="entry name" value="Pili subunits"/>
    <property type="match status" value="1"/>
</dbReference>
<dbReference type="GO" id="GO:0009279">
    <property type="term" value="C:cell outer membrane"/>
    <property type="evidence" value="ECO:0007669"/>
    <property type="project" value="UniProtKB-SubCell"/>
</dbReference>
<dbReference type="Pfam" id="PF05662">
    <property type="entry name" value="YadA_stalk"/>
    <property type="match status" value="7"/>
</dbReference>
<feature type="domain" description="Trimeric autotransporter adhesin YadA-like head" evidence="12">
    <location>
        <begin position="174"/>
        <end position="200"/>
    </location>
</feature>
<dbReference type="InterPro" id="IPR037174">
    <property type="entry name" value="Trimeric_adhesin"/>
</dbReference>
<dbReference type="Pfam" id="PF05658">
    <property type="entry name" value="YadA_head"/>
    <property type="match status" value="7"/>
</dbReference>
<feature type="domain" description="Trimeric autotransporter adhesin YadA-like head" evidence="12">
    <location>
        <begin position="680"/>
        <end position="702"/>
    </location>
</feature>
<dbReference type="GO" id="GO:0015031">
    <property type="term" value="P:protein transport"/>
    <property type="evidence" value="ECO:0007669"/>
    <property type="project" value="UniProtKB-KW"/>
</dbReference>
<dbReference type="Pfam" id="PF03895">
    <property type="entry name" value="YadA_anchor"/>
    <property type="match status" value="1"/>
</dbReference>
<dbReference type="InterPro" id="IPR005594">
    <property type="entry name" value="YadA_C"/>
</dbReference>
<comment type="subcellular location">
    <subcellularLocation>
        <location evidence="2">Cell outer membrane</location>
    </subcellularLocation>
    <subcellularLocation>
        <location evidence="1">Cell surface</location>
    </subcellularLocation>
</comment>
<dbReference type="Proteomes" id="UP000078103">
    <property type="component" value="Unassembled WGS sequence"/>
</dbReference>
<dbReference type="Gene3D" id="3.30.1300.30">
    <property type="entry name" value="GSPII I/J protein-like"/>
    <property type="match status" value="1"/>
</dbReference>
<organism evidence="14 15">
    <name type="scientific">Eikenella corrodens</name>
    <dbReference type="NCBI Taxonomy" id="539"/>
    <lineage>
        <taxon>Bacteria</taxon>
        <taxon>Pseudomonadati</taxon>
        <taxon>Pseudomonadota</taxon>
        <taxon>Betaproteobacteria</taxon>
        <taxon>Neisseriales</taxon>
        <taxon>Neisseriaceae</taxon>
        <taxon>Eikenella</taxon>
    </lineage>
</organism>
<comment type="similarity">
    <text evidence="3">Belongs to the autotransporter-2 (AT-2) (TC 1.B.40) family.</text>
</comment>
<dbReference type="InterPro" id="IPR011049">
    <property type="entry name" value="Serralysin-like_metalloprot_C"/>
</dbReference>
<feature type="domain" description="Trimeric autotransporter adhesin YadA-like stalk" evidence="13">
    <location>
        <begin position="824"/>
        <end position="863"/>
    </location>
</feature>
<dbReference type="InterPro" id="IPR045584">
    <property type="entry name" value="Pilin-like"/>
</dbReference>
<accession>A0A1A9RSL6</accession>
<dbReference type="Gene3D" id="2.150.10.10">
    <property type="entry name" value="Serralysin-like metalloprotease, C-terminal"/>
    <property type="match status" value="4"/>
</dbReference>
<sequence>MGTGITLDEANNKEASIAIGVDTKSSALRTVAIGWDAAATGNEDVAYGVHAKASGGQAVALGPSTQAIGVQSTSIGNNTIARGNSSISIGGDDLNAVASTTPLVSTNPANNNDALNDTAAAATYRNLTGQNLVDFTSSAGRYIPTESGEGAVALGVQAKATGALSTAFGTKTSAAGIASVALGVGASADKENAVALGAGSTTTAAATSEKTATVGSITYGSTANPFAGSANVTVGDQVSIGSAGFERQIKHVAPGAINATSTDAINGSQLYATQAVIGNVAGSVKNILGGNAAVGADGNLSMNNIGGTGKGNIHEAIQASRTTVSSNNGSLTVTKTTNGTTGADNYDLSVNAQGLAESAQLPVVYTKADGSKVYKHTDGNFYTQPNGAGTQVPVGDVIASMQNAAGNTTAPTTLANVKAGVKPTDAVNVSQLKSAADALGGGAGIADGSDPAVPAGTFIKPSYTITKTDGTNYAPATNVGDALSNLNAEVIKPLTFAGDSGTNVERKLGSTLNVKGGAAGTLTEGNIGVVADAATNTLNIKLAQNIDLGNNGSVKTGATQMDNNGITIAAPTPTDPANKVSLSSGGLNNGGNKITNVADGTAPNDAVNLSQLQAMSGAAKTHYYSVNSSQQAAGSNYNNDGATGTDALAAGVKAQAAQRNSIAIGNEAKVENSPANPSSSSIAIGDKAKAQGDLAMAIGPGATVSGENAAGGIAIGSAATSNNGGMAVGSGANAGNGTPMIPGLPVRLNNNVALGDSALVKDDTNFRVALGSFSIAGVSDLTATPYKPTANANVAGVAGPGVELGEVSVGGDNTAGMGKVLYRRITNVAAGAADTDAVNVSQLKAATSKVTAGDGITVTDIANTDGSTTYKVAADTTALNVGDGNNGNPAGKVITPTGADANKLATAGDIANAINNSGFNITAGGNTVGNAPVATTAKPGSTLTLKAGDGLTVKQDLDANGNQSYTYALDAQTVVQNAQTPVVYTKADGSKVYKHTDGKFYDAPNGAGNQVPVGDVIASMQNAAGNTTDPTTLANVKSNLADATAATTNPANNDRATLAAGNKGNNAATVNDVLNAGFTVQGNGQNKDFVTHGDTINFVNGQGTVANVTSAGGVTKVQFDTPMTYVDNAGAPTNTPSNKVKLVGGNAGAPVTLDNVADGTVAANSKEAINGGQLHDLKENGFKISDGTNTDTVKLTETVKYTGDGNIVTTVTDNQVGFKLADSITVGPATGGHPVKIDGNAGTVTGLTNKTWTPGSITSGRAATEDQLKAAQAAATSKVTAGDGITVTDIANTDGSTTYKVAADTTALNVGDGNNGNPAGKVITPTGADANKLATAGDIANAINNSGFNITAGGNTVGNAPVATTAKPGSTLTLKAGDGLTVKQDLDANGNQSYTYALDAQTVVQNAQTPVVYTKADGSKVYKHTDGKFYDAPNGAGNQVPVGDVIASMQNAAGNTTDPTTLANVKSNLADATAATTNPANNDRATLAAGNKGNNAATVNDVLNAGFTVQGNGQNKDFVTHGDTINFVNGQGTVANVTSAGGVTKVQFDTPMTYVDNAGAPTNTPSNKVNLVGDAAGGPVTLGNVAPGTLSATSTEAVNGSQLYATNQNVAKGINFGGTTGSNNYQLGDTINVKGDNNITSTTVTGGAQLALNPNLSVTSVTTTDAAGNQTVTNGGGVTITPAGGGNPVSLTTGGLNNGGNKITNVADGTAGTDAVNVGQLNAALGAINSAGNANIAALDAKINDVADTANAGVAQAIATAGLPQAYLPGKNMVAVGGGYYKGETGYAVGFSTISDSGNWIIKATGSGNSRGNFGASIGAGYQW</sequence>
<protein>
    <recommendedName>
        <fullName evidence="16">Adhesin</fullName>
    </recommendedName>
</protein>
<keyword evidence="10" id="KW-0998">Cell outer membrane</keyword>
<dbReference type="InterPro" id="IPR008640">
    <property type="entry name" value="Adhesin_Head_dom"/>
</dbReference>
<feature type="domain" description="Trimeric autotransporter adhesin YadA-like head" evidence="12">
    <location>
        <begin position="147"/>
        <end position="171"/>
    </location>
</feature>
<evidence type="ECO:0000256" key="6">
    <source>
        <dbReference type="ARBA" id="ARBA00022692"/>
    </source>
</evidence>
<dbReference type="Gene3D" id="6.10.250.2120">
    <property type="match status" value="1"/>
</dbReference>
<evidence type="ECO:0000313" key="15">
    <source>
        <dbReference type="Proteomes" id="UP000078103"/>
    </source>
</evidence>
<feature type="domain" description="Trimeric autotransporter adhesin YadA-like stalk" evidence="13">
    <location>
        <begin position="1584"/>
        <end position="1623"/>
    </location>
</feature>
<evidence type="ECO:0000256" key="8">
    <source>
        <dbReference type="ARBA" id="ARBA00022927"/>
    </source>
</evidence>
<feature type="domain" description="Trimeric autotransporter adhesin YadA-like head" evidence="12">
    <location>
        <begin position="67"/>
        <end position="91"/>
    </location>
</feature>
<evidence type="ECO:0000256" key="1">
    <source>
        <dbReference type="ARBA" id="ARBA00004241"/>
    </source>
</evidence>
<evidence type="ECO:0000256" key="4">
    <source>
        <dbReference type="ARBA" id="ARBA00022448"/>
    </source>
</evidence>
<evidence type="ECO:0008006" key="16">
    <source>
        <dbReference type="Google" id="ProtNLM"/>
    </source>
</evidence>
<feature type="domain" description="Trimeric autotransporter adhesin YadA-like head" evidence="12">
    <location>
        <begin position="39"/>
        <end position="63"/>
    </location>
</feature>
<evidence type="ECO:0000256" key="2">
    <source>
        <dbReference type="ARBA" id="ARBA00004442"/>
    </source>
</evidence>
<feature type="domain" description="Trimeric autotransporter adhesin YadA-like stalk" evidence="13">
    <location>
        <begin position="1155"/>
        <end position="1180"/>
    </location>
</feature>
<dbReference type="GO" id="GO:0009986">
    <property type="term" value="C:cell surface"/>
    <property type="evidence" value="ECO:0007669"/>
    <property type="project" value="UniProtKB-SubCell"/>
</dbReference>
<evidence type="ECO:0000313" key="14">
    <source>
        <dbReference type="EMBL" id="OAM24962.1"/>
    </source>
</evidence>
<dbReference type="Gene3D" id="1.20.5.170">
    <property type="match status" value="1"/>
</dbReference>
<keyword evidence="9" id="KW-0472">Membrane</keyword>
<keyword evidence="7" id="KW-0732">Signal</keyword>
<dbReference type="InterPro" id="IPR008635">
    <property type="entry name" value="Coiled_stalk_dom"/>
</dbReference>
<name>A0A1A9RSL6_EIKCO</name>
<keyword evidence="4" id="KW-0813">Transport</keyword>
<keyword evidence="6" id="KW-0812">Transmembrane</keyword>
<comment type="caution">
    <text evidence="14">The sequence shown here is derived from an EMBL/GenBank/DDBJ whole genome shotgun (WGS) entry which is preliminary data.</text>
</comment>
<dbReference type="SUPFAM" id="SSF101967">
    <property type="entry name" value="Adhesin YadA, collagen-binding domain"/>
    <property type="match status" value="5"/>
</dbReference>
<keyword evidence="8" id="KW-0653">Protein transport</keyword>
<evidence type="ECO:0000259" key="11">
    <source>
        <dbReference type="Pfam" id="PF03895"/>
    </source>
</evidence>
<dbReference type="EMBL" id="LXSH01000005">
    <property type="protein sequence ID" value="OAM24962.1"/>
    <property type="molecule type" value="Genomic_DNA"/>
</dbReference>
<feature type="domain" description="Trimeric autotransporter adhesin YadA-like stalk" evidence="13">
    <location>
        <begin position="248"/>
        <end position="289"/>
    </location>
</feature>
<feature type="domain" description="Trimeric autotransporter adhesin YadA-like C-terminal membrane anchor" evidence="11">
    <location>
        <begin position="1764"/>
        <end position="1824"/>
    </location>
</feature>
<proteinExistence type="inferred from homology"/>
<dbReference type="Gene3D" id="3.90.1780.10">
    <property type="entry name" value="Trimeric adhesin"/>
    <property type="match status" value="4"/>
</dbReference>
<evidence type="ECO:0000256" key="7">
    <source>
        <dbReference type="ARBA" id="ARBA00022729"/>
    </source>
</evidence>
<evidence type="ECO:0000256" key="10">
    <source>
        <dbReference type="ARBA" id="ARBA00023237"/>
    </source>
</evidence>
<keyword evidence="5" id="KW-1134">Transmembrane beta strand</keyword>
<feature type="domain" description="Trimeric autotransporter adhesin YadA-like head" evidence="12">
    <location>
        <begin position="642"/>
        <end position="668"/>
    </location>
</feature>
<evidence type="ECO:0000256" key="5">
    <source>
        <dbReference type="ARBA" id="ARBA00022452"/>
    </source>
</evidence>
<dbReference type="RefSeq" id="WP_064104966.1">
    <property type="nucleotide sequence ID" value="NZ_LXSH01000005.1"/>
</dbReference>
<reference evidence="15" key="1">
    <citation type="submission" date="2016-05" db="EMBL/GenBank/DDBJ databases">
        <title>Draft genome of Corynebacterium afermentans subsp. afermentans LCDC 88199T.</title>
        <authorList>
            <person name="Bernier A.-M."/>
            <person name="Bernard K."/>
        </authorList>
    </citation>
    <scope>NUCLEOTIDE SEQUENCE [LARGE SCALE GENOMIC DNA]</scope>
    <source>
        <strain evidence="15">NML120819</strain>
    </source>
</reference>
<evidence type="ECO:0000259" key="13">
    <source>
        <dbReference type="Pfam" id="PF05662"/>
    </source>
</evidence>